<reference evidence="6" key="1">
    <citation type="journal article" date="2020" name="Stud. Mycol.">
        <title>101 Dothideomycetes genomes: a test case for predicting lifestyles and emergence of pathogens.</title>
        <authorList>
            <person name="Haridas S."/>
            <person name="Albert R."/>
            <person name="Binder M."/>
            <person name="Bloem J."/>
            <person name="Labutti K."/>
            <person name="Salamov A."/>
            <person name="Andreopoulos B."/>
            <person name="Baker S."/>
            <person name="Barry K."/>
            <person name="Bills G."/>
            <person name="Bluhm B."/>
            <person name="Cannon C."/>
            <person name="Castanera R."/>
            <person name="Culley D."/>
            <person name="Daum C."/>
            <person name="Ezra D."/>
            <person name="Gonzalez J."/>
            <person name="Henrissat B."/>
            <person name="Kuo A."/>
            <person name="Liang C."/>
            <person name="Lipzen A."/>
            <person name="Lutzoni F."/>
            <person name="Magnuson J."/>
            <person name="Mondo S."/>
            <person name="Nolan M."/>
            <person name="Ohm R."/>
            <person name="Pangilinan J."/>
            <person name="Park H.-J."/>
            <person name="Ramirez L."/>
            <person name="Alfaro M."/>
            <person name="Sun H."/>
            <person name="Tritt A."/>
            <person name="Yoshinaga Y."/>
            <person name="Zwiers L.-H."/>
            <person name="Turgeon B."/>
            <person name="Goodwin S."/>
            <person name="Spatafora J."/>
            <person name="Crous P."/>
            <person name="Grigoriev I."/>
        </authorList>
    </citation>
    <scope>NUCLEOTIDE SEQUENCE</scope>
    <source>
        <strain evidence="6">CBS 130266</strain>
    </source>
</reference>
<dbReference type="EMBL" id="MU007143">
    <property type="protein sequence ID" value="KAF2417222.1"/>
    <property type="molecule type" value="Genomic_DNA"/>
</dbReference>
<evidence type="ECO:0000313" key="7">
    <source>
        <dbReference type="Proteomes" id="UP000800235"/>
    </source>
</evidence>
<dbReference type="PANTHER" id="PTHR35273:SF2">
    <property type="entry name" value="ALPHA-GALACTOSIDASE"/>
    <property type="match status" value="1"/>
</dbReference>
<dbReference type="PANTHER" id="PTHR35273">
    <property type="entry name" value="ALPHA-1,4 POLYGALACTOSAMINIDASE, PUTATIVE (AFU_ORTHOLOGUE AFUA_3G07890)-RELATED"/>
    <property type="match status" value="1"/>
</dbReference>
<proteinExistence type="predicted"/>
<evidence type="ECO:0000313" key="6">
    <source>
        <dbReference type="EMBL" id="KAF2417222.1"/>
    </source>
</evidence>
<dbReference type="SUPFAM" id="SSF51445">
    <property type="entry name" value="(Trans)glycosidases"/>
    <property type="match status" value="1"/>
</dbReference>
<name>A0A9P4NEM9_9PEZI</name>
<dbReference type="GO" id="GO:0004557">
    <property type="term" value="F:alpha-galactosidase activity"/>
    <property type="evidence" value="ECO:0007669"/>
    <property type="project" value="UniProtKB-EC"/>
</dbReference>
<dbReference type="Proteomes" id="UP000800235">
    <property type="component" value="Unassembled WGS sequence"/>
</dbReference>
<dbReference type="InterPro" id="IPR013785">
    <property type="entry name" value="Aldolase_TIM"/>
</dbReference>
<keyword evidence="4" id="KW-0732">Signal</keyword>
<evidence type="ECO:0000256" key="2">
    <source>
        <dbReference type="ARBA" id="ARBA00012755"/>
    </source>
</evidence>
<dbReference type="OrthoDB" id="2108802at2759"/>
<protein>
    <recommendedName>
        <fullName evidence="2">alpha-galactosidase</fullName>
        <ecNumber evidence="2">3.2.1.22</ecNumber>
    </recommendedName>
</protein>
<comment type="catalytic activity">
    <reaction evidence="1">
        <text>Hydrolysis of terminal, non-reducing alpha-D-galactose residues in alpha-D-galactosides, including galactose oligosaccharides, galactomannans and galactolipids.</text>
        <dbReference type="EC" id="3.2.1.22"/>
    </reaction>
</comment>
<evidence type="ECO:0000256" key="3">
    <source>
        <dbReference type="SAM" id="MobiDB-lite"/>
    </source>
</evidence>
<accession>A0A9P4NEM9</accession>
<evidence type="ECO:0000256" key="1">
    <source>
        <dbReference type="ARBA" id="ARBA00001255"/>
    </source>
</evidence>
<dbReference type="InterPro" id="IPR004352">
    <property type="entry name" value="GH114_TIM-barrel"/>
</dbReference>
<dbReference type="EC" id="3.2.1.22" evidence="2"/>
<gene>
    <name evidence="6" type="ORF">EJ08DRAFT_643658</name>
</gene>
<feature type="domain" description="Glycoside-hydrolase family GH114 TIM-barrel" evidence="5">
    <location>
        <begin position="36"/>
        <end position="265"/>
    </location>
</feature>
<dbReference type="AlphaFoldDB" id="A0A9P4NEM9"/>
<evidence type="ECO:0000256" key="4">
    <source>
        <dbReference type="SAM" id="SignalP"/>
    </source>
</evidence>
<dbReference type="InterPro" id="IPR017853">
    <property type="entry name" value="GH"/>
</dbReference>
<feature type="chain" id="PRO_5040241856" description="alpha-galactosidase" evidence="4">
    <location>
        <begin position="17"/>
        <end position="297"/>
    </location>
</feature>
<feature type="signal peptide" evidence="4">
    <location>
        <begin position="1"/>
        <end position="16"/>
    </location>
</feature>
<sequence>MKSLLLSSFLASTSLAAVIQRDATTSAIWQPTLGAKWQIILRSVPLLTSGLTPNDAEIWDVDLFDTPTDTIKALKQAGKKVICYFSAGTSEDWRDDYDQFQQADKGSCMGDWVGERWLDTRQENVFNIMKKRIQLAKTKGCDAIDPDNMDGFTNNNGLGLDRVSGIKYMRRLAKEAASQGLSTGLKNAQAFLPDVANDVAFAVNEQCASFEGDCESYKSLTALSKPIFHIEYSLTGDALKNALCLTGTPSQSSTFSTVLKTMDLDGFVLYCDGGNNGNDPIDPSEKPNDPENPQRSS</sequence>
<organism evidence="6 7">
    <name type="scientific">Tothia fuscella</name>
    <dbReference type="NCBI Taxonomy" id="1048955"/>
    <lineage>
        <taxon>Eukaryota</taxon>
        <taxon>Fungi</taxon>
        <taxon>Dikarya</taxon>
        <taxon>Ascomycota</taxon>
        <taxon>Pezizomycotina</taxon>
        <taxon>Dothideomycetes</taxon>
        <taxon>Pleosporomycetidae</taxon>
        <taxon>Venturiales</taxon>
        <taxon>Cylindrosympodiaceae</taxon>
        <taxon>Tothia</taxon>
    </lineage>
</organism>
<evidence type="ECO:0000259" key="5">
    <source>
        <dbReference type="Pfam" id="PF03537"/>
    </source>
</evidence>
<comment type="caution">
    <text evidence="6">The sequence shown here is derived from an EMBL/GenBank/DDBJ whole genome shotgun (WGS) entry which is preliminary data.</text>
</comment>
<keyword evidence="7" id="KW-1185">Reference proteome</keyword>
<feature type="region of interest" description="Disordered" evidence="3">
    <location>
        <begin position="277"/>
        <end position="297"/>
    </location>
</feature>
<dbReference type="Gene3D" id="3.20.20.70">
    <property type="entry name" value="Aldolase class I"/>
    <property type="match status" value="1"/>
</dbReference>
<dbReference type="Pfam" id="PF03537">
    <property type="entry name" value="Glyco_hydro_114"/>
    <property type="match status" value="1"/>
</dbReference>